<sequence length="709" mass="76056">MLDRPQRQRTLPRRANCTSSFVLIAAFSSLVVFVSSVAAWAPSLLTLSSRGSSLTSSSRNPSTSVIPLYSTTEQVSVTNSTDNTMSNKQEDYPQYTPEQLKSALDGLLEGSSDPAFDGRHLFGYENGIQDSNHELSKLQAITATRILDYERYLQSGKAVQEQDLVKQMQSFWQTHGPLLNLQTVIQEQAPRMALAAEFKRASPSKGNIAVHLNAGEQAQQYAAAGANIISVLTEPRWFLGSLEDMTEVRLTTTTNAASTSSRPAVLRKEFTTSKYQITEALANGADTILLIVAVLPQHLLKELIDHARSFGMEPLVEVHADVELEVAIQAGAKVIGVNNRNLHTFQMDLHTTEHVAEQLMAQGCTFDHSDPTAAQNSRYTLCALSGMSTAFDVDRYRNINVGMCLIGESLMRAADPKVAIAGLCLDPNDWENMRNTVGGGAYTAGTKLVKVCGITNADDALVACQAGANLIGVIFVSKSKRCVTADQAMAVVRAVRAFGERTNRETLAVTKPTEATSPISQLISNAQALEASSRRPLVVGVFQNQSPEFIRDMVDSCGLDLVQLHGSEGMEAANKEICGVPAIRVVDIATDPETGKASENAVEMILNSVTTDPLAILLDTAIKGETAGGGTGVIFDHAIAEKVQNAGLPVIIAGGLTPDNASDAILATRPWGVDVSSGVEATPGTKDHDKVRKFVERVRSAAIEASKGF</sequence>
<dbReference type="Proteomes" id="UP000693970">
    <property type="component" value="Unassembled WGS sequence"/>
</dbReference>
<keyword evidence="5 11" id="KW-0413">Isomerase</keyword>
<evidence type="ECO:0000313" key="12">
    <source>
        <dbReference type="Proteomes" id="UP000693970"/>
    </source>
</evidence>
<keyword evidence="8" id="KW-0472">Membrane</keyword>
<dbReference type="GO" id="GO:0004640">
    <property type="term" value="F:phosphoribosylanthranilate isomerase activity"/>
    <property type="evidence" value="ECO:0007669"/>
    <property type="project" value="InterPro"/>
</dbReference>
<keyword evidence="1" id="KW-0028">Amino-acid biosynthesis</keyword>
<dbReference type="PANTHER" id="PTHR22854">
    <property type="entry name" value="TRYPTOPHAN BIOSYNTHESIS PROTEIN"/>
    <property type="match status" value="1"/>
</dbReference>
<keyword evidence="3" id="KW-0822">Tryptophan biosynthesis</keyword>
<keyword evidence="12" id="KW-1185">Reference proteome</keyword>
<keyword evidence="8" id="KW-0812">Transmembrane</keyword>
<dbReference type="GO" id="GO:0000162">
    <property type="term" value="P:L-tryptophan biosynthetic process"/>
    <property type="evidence" value="ECO:0007669"/>
    <property type="project" value="UniProtKB-KW"/>
</dbReference>
<comment type="caution">
    <text evidence="11">The sequence shown here is derived from an EMBL/GenBank/DDBJ whole genome shotgun (WGS) entry which is preliminary data.</text>
</comment>
<dbReference type="InterPro" id="IPR001240">
    <property type="entry name" value="PRAI_dom"/>
</dbReference>
<keyword evidence="6" id="KW-0456">Lyase</keyword>
<dbReference type="Pfam" id="PF00218">
    <property type="entry name" value="IGPS"/>
    <property type="match status" value="1"/>
</dbReference>
<evidence type="ECO:0000256" key="8">
    <source>
        <dbReference type="SAM" id="Phobius"/>
    </source>
</evidence>
<evidence type="ECO:0000259" key="9">
    <source>
        <dbReference type="Pfam" id="PF00218"/>
    </source>
</evidence>
<name>A0A9K3PP26_9STRA</name>
<reference evidence="11" key="2">
    <citation type="submission" date="2021-04" db="EMBL/GenBank/DDBJ databases">
        <authorList>
            <person name="Podell S."/>
        </authorList>
    </citation>
    <scope>NUCLEOTIDE SEQUENCE</scope>
    <source>
        <strain evidence="11">Hildebrandi</strain>
    </source>
</reference>
<dbReference type="AlphaFoldDB" id="A0A9K3PP26"/>
<reference evidence="11" key="1">
    <citation type="journal article" date="2021" name="Sci. Rep.">
        <title>Diploid genomic architecture of Nitzschia inconspicua, an elite biomass production diatom.</title>
        <authorList>
            <person name="Oliver A."/>
            <person name="Podell S."/>
            <person name="Pinowska A."/>
            <person name="Traller J.C."/>
            <person name="Smith S.R."/>
            <person name="McClure R."/>
            <person name="Beliaev A."/>
            <person name="Bohutskyi P."/>
            <person name="Hill E.A."/>
            <person name="Rabines A."/>
            <person name="Zheng H."/>
            <person name="Allen L.Z."/>
            <person name="Kuo A."/>
            <person name="Grigoriev I.V."/>
            <person name="Allen A.E."/>
            <person name="Hazlebeck D."/>
            <person name="Allen E.E."/>
        </authorList>
    </citation>
    <scope>NUCLEOTIDE SEQUENCE</scope>
    <source>
        <strain evidence="11">Hildebrandi</strain>
    </source>
</reference>
<dbReference type="PANTHER" id="PTHR22854:SF2">
    <property type="entry name" value="INDOLE-3-GLYCEROL-PHOSPHATE SYNTHASE"/>
    <property type="match status" value="1"/>
</dbReference>
<evidence type="ECO:0000256" key="7">
    <source>
        <dbReference type="ARBA" id="ARBA00029440"/>
    </source>
</evidence>
<evidence type="ECO:0000256" key="3">
    <source>
        <dbReference type="ARBA" id="ARBA00022822"/>
    </source>
</evidence>
<dbReference type="EMBL" id="JAGRRH010000017">
    <property type="protein sequence ID" value="KAG7352034.1"/>
    <property type="molecule type" value="Genomic_DNA"/>
</dbReference>
<dbReference type="OrthoDB" id="524799at2759"/>
<keyword evidence="4" id="KW-0057">Aromatic amino acid biosynthesis</keyword>
<dbReference type="InterPro" id="IPR013798">
    <property type="entry name" value="Indole-3-glycerol_P_synth_dom"/>
</dbReference>
<dbReference type="InterPro" id="IPR045186">
    <property type="entry name" value="Indole-3-glycerol_P_synth"/>
</dbReference>
<feature type="transmembrane region" description="Helical" evidence="8">
    <location>
        <begin position="21"/>
        <end position="41"/>
    </location>
</feature>
<dbReference type="GO" id="GO:0004425">
    <property type="term" value="F:indole-3-glycerol-phosphate synthase activity"/>
    <property type="evidence" value="ECO:0007669"/>
    <property type="project" value="InterPro"/>
</dbReference>
<evidence type="ECO:0000256" key="5">
    <source>
        <dbReference type="ARBA" id="ARBA00023235"/>
    </source>
</evidence>
<keyword evidence="8" id="KW-1133">Transmembrane helix</keyword>
<evidence type="ECO:0000313" key="11">
    <source>
        <dbReference type="EMBL" id="KAG7352034.1"/>
    </source>
</evidence>
<dbReference type="Pfam" id="PF00697">
    <property type="entry name" value="PRAI"/>
    <property type="match status" value="1"/>
</dbReference>
<gene>
    <name evidence="11" type="ORF">IV203_008082</name>
</gene>
<protein>
    <submittedName>
        <fullName evidence="11">Bifunctional indole-3-glycerol phosphate synthase/phosphoribosylanthranilate isomerase</fullName>
    </submittedName>
</protein>
<evidence type="ECO:0000256" key="2">
    <source>
        <dbReference type="ARBA" id="ARBA00022793"/>
    </source>
</evidence>
<evidence type="ECO:0000256" key="4">
    <source>
        <dbReference type="ARBA" id="ARBA00023141"/>
    </source>
</evidence>
<accession>A0A9K3PP26</accession>
<proteinExistence type="inferred from homology"/>
<evidence type="ECO:0000256" key="6">
    <source>
        <dbReference type="ARBA" id="ARBA00023239"/>
    </source>
</evidence>
<keyword evidence="2" id="KW-0210">Decarboxylase</keyword>
<dbReference type="CDD" id="cd00331">
    <property type="entry name" value="IGPS"/>
    <property type="match status" value="1"/>
</dbReference>
<dbReference type="CDD" id="cd00405">
    <property type="entry name" value="PRAI"/>
    <property type="match status" value="1"/>
</dbReference>
<dbReference type="HAMAP" id="MF_00135">
    <property type="entry name" value="PRAI"/>
    <property type="match status" value="1"/>
</dbReference>
<evidence type="ECO:0000256" key="1">
    <source>
        <dbReference type="ARBA" id="ARBA00022605"/>
    </source>
</evidence>
<evidence type="ECO:0000259" key="10">
    <source>
        <dbReference type="Pfam" id="PF00697"/>
    </source>
</evidence>
<feature type="domain" description="N-(5'phosphoribosyl) anthranilate isomerase (PRAI)" evidence="10">
    <location>
        <begin position="518"/>
        <end position="696"/>
    </location>
</feature>
<organism evidence="11 12">
    <name type="scientific">Nitzschia inconspicua</name>
    <dbReference type="NCBI Taxonomy" id="303405"/>
    <lineage>
        <taxon>Eukaryota</taxon>
        <taxon>Sar</taxon>
        <taxon>Stramenopiles</taxon>
        <taxon>Ochrophyta</taxon>
        <taxon>Bacillariophyta</taxon>
        <taxon>Bacillariophyceae</taxon>
        <taxon>Bacillariophycidae</taxon>
        <taxon>Bacillariales</taxon>
        <taxon>Bacillariaceae</taxon>
        <taxon>Nitzschia</taxon>
    </lineage>
</organism>
<feature type="domain" description="Indole-3-glycerol phosphate synthase" evidence="9">
    <location>
        <begin position="159"/>
        <end position="421"/>
    </location>
</feature>
<comment type="pathway">
    <text evidence="7">Amino-acid biosynthesis.</text>
</comment>